<dbReference type="Proteomes" id="UP001216907">
    <property type="component" value="Unassembled WGS sequence"/>
</dbReference>
<dbReference type="RefSeq" id="WP_277863112.1">
    <property type="nucleotide sequence ID" value="NZ_JARRAG010000002.1"/>
</dbReference>
<dbReference type="Pfam" id="PF14717">
    <property type="entry name" value="DUF4465"/>
    <property type="match status" value="1"/>
</dbReference>
<proteinExistence type="predicted"/>
<dbReference type="NCBIfam" id="TIGR02595">
    <property type="entry name" value="PEP_CTERM"/>
    <property type="match status" value="1"/>
</dbReference>
<dbReference type="InterPro" id="IPR027828">
    <property type="entry name" value="DUF4465"/>
</dbReference>
<feature type="signal peptide" evidence="1">
    <location>
        <begin position="1"/>
        <end position="24"/>
    </location>
</feature>
<dbReference type="Pfam" id="PF07589">
    <property type="entry name" value="PEP-CTERM"/>
    <property type="match status" value="1"/>
</dbReference>
<accession>A0ABT6FH59</accession>
<feature type="chain" id="PRO_5046665073" evidence="1">
    <location>
        <begin position="25"/>
        <end position="286"/>
    </location>
</feature>
<feature type="domain" description="Ice-binding protein C-terminal" evidence="2">
    <location>
        <begin position="258"/>
        <end position="280"/>
    </location>
</feature>
<keyword evidence="1" id="KW-0732">Signal</keyword>
<name>A0ABT6FH59_9BACT</name>
<sequence>MRLAIAPALTLAVALVSATPAARAGDVLTTTTFEGFPGLTAPESYANNASGSSVGDGSFAFNGNGFNNHYDDTFGPYWDGWAISNQTLPTSPNADFMNQYLAVPTAGAGGSSNYAVAYSPESVFRSNYATITLAQGQSAYSIDVANTLYAFMAITQGDGWARAFGLGDSFKLSIEGLDASGQVVGSVDVTLADYTSQDSRDWYVRDDWTTVDLTSLGSAARSLRFDFETTDVGALDGEARTPLTAAFDNFTTFAPAAAVPEPATWALMSLGLAGTLIFGRSGWRKV</sequence>
<dbReference type="EMBL" id="JARRAG010000002">
    <property type="protein sequence ID" value="MDG3006821.1"/>
    <property type="molecule type" value="Genomic_DNA"/>
</dbReference>
<evidence type="ECO:0000256" key="1">
    <source>
        <dbReference type="SAM" id="SignalP"/>
    </source>
</evidence>
<keyword evidence="4" id="KW-1185">Reference proteome</keyword>
<gene>
    <name evidence="3" type="ORF">PZE19_23875</name>
</gene>
<dbReference type="InterPro" id="IPR013424">
    <property type="entry name" value="Ice-binding_C"/>
</dbReference>
<evidence type="ECO:0000313" key="3">
    <source>
        <dbReference type="EMBL" id="MDG3006821.1"/>
    </source>
</evidence>
<dbReference type="Gene3D" id="2.60.120.1350">
    <property type="entry name" value="Protein of unknown function DUF4465"/>
    <property type="match status" value="1"/>
</dbReference>
<evidence type="ECO:0000313" key="4">
    <source>
        <dbReference type="Proteomes" id="UP001216907"/>
    </source>
</evidence>
<evidence type="ECO:0000259" key="2">
    <source>
        <dbReference type="Pfam" id="PF07589"/>
    </source>
</evidence>
<comment type="caution">
    <text evidence="3">The sequence shown here is derived from an EMBL/GenBank/DDBJ whole genome shotgun (WGS) entry which is preliminary data.</text>
</comment>
<organism evidence="3 4">
    <name type="scientific">Paludisphaera mucosa</name>
    <dbReference type="NCBI Taxonomy" id="3030827"/>
    <lineage>
        <taxon>Bacteria</taxon>
        <taxon>Pseudomonadati</taxon>
        <taxon>Planctomycetota</taxon>
        <taxon>Planctomycetia</taxon>
        <taxon>Isosphaerales</taxon>
        <taxon>Isosphaeraceae</taxon>
        <taxon>Paludisphaera</taxon>
    </lineage>
</organism>
<protein>
    <submittedName>
        <fullName evidence="3">DUF4465 domain-containing protein</fullName>
    </submittedName>
</protein>
<reference evidence="3 4" key="1">
    <citation type="submission" date="2023-03" db="EMBL/GenBank/DDBJ databases">
        <title>Paludisphaera mucosa sp. nov. a novel planctomycete from northern fen.</title>
        <authorList>
            <person name="Ivanova A."/>
        </authorList>
    </citation>
    <scope>NUCLEOTIDE SEQUENCE [LARGE SCALE GENOMIC DNA]</scope>
    <source>
        <strain evidence="3 4">Pla2</strain>
    </source>
</reference>